<dbReference type="Proteomes" id="UP001596143">
    <property type="component" value="Unassembled WGS sequence"/>
</dbReference>
<keyword evidence="1" id="KW-1133">Transmembrane helix</keyword>
<dbReference type="EMBL" id="JBHSPF010000018">
    <property type="protein sequence ID" value="MFC5628209.1"/>
    <property type="molecule type" value="Genomic_DNA"/>
</dbReference>
<keyword evidence="3" id="KW-1185">Reference proteome</keyword>
<keyword evidence="2" id="KW-0378">Hydrolase</keyword>
<evidence type="ECO:0000313" key="2">
    <source>
        <dbReference type="EMBL" id="MFC5628209.1"/>
    </source>
</evidence>
<keyword evidence="1" id="KW-0812">Transmembrane</keyword>
<dbReference type="PANTHER" id="PTHR35531">
    <property type="entry name" value="INNER MEMBRANE PROTEIN YBCI-RELATED"/>
    <property type="match status" value="1"/>
</dbReference>
<dbReference type="PANTHER" id="PTHR35531:SF1">
    <property type="entry name" value="INNER MEMBRANE PROTEIN YBCI-RELATED"/>
    <property type="match status" value="1"/>
</dbReference>
<dbReference type="Pfam" id="PF04307">
    <property type="entry name" value="YdjM"/>
    <property type="match status" value="1"/>
</dbReference>
<dbReference type="InterPro" id="IPR007404">
    <property type="entry name" value="YdjM-like"/>
</dbReference>
<sequence length="163" mass="18345">MRTHVLGAITAGTFVAMNGNMPDTNVTNDIVFGGSLVVGALLPDLCSPRSWIGRRLKFTSILIQQIFGHRTFTHSLLFLLLLYYAFDVFTNSIFFVMIQYGLLIGVASHILLDMATPRGVMLFYPVKKYVRFPLTVKTGSLFGENIISILFLSWIIYFHVSIM</sequence>
<accession>A0ABW0U7L1</accession>
<proteinExistence type="predicted"/>
<comment type="caution">
    <text evidence="2">The sequence shown here is derived from an EMBL/GenBank/DDBJ whole genome shotgun (WGS) entry which is preliminary data.</text>
</comment>
<name>A0ABW0U7L1_9BACI</name>
<keyword evidence="1" id="KW-0472">Membrane</keyword>
<gene>
    <name evidence="2" type="ORF">ACFPTR_04785</name>
</gene>
<reference evidence="3" key="1">
    <citation type="journal article" date="2019" name="Int. J. Syst. Evol. Microbiol.">
        <title>The Global Catalogue of Microorganisms (GCM) 10K type strain sequencing project: providing services to taxonomists for standard genome sequencing and annotation.</title>
        <authorList>
            <consortium name="The Broad Institute Genomics Platform"/>
            <consortium name="The Broad Institute Genome Sequencing Center for Infectious Disease"/>
            <person name="Wu L."/>
            <person name="Ma J."/>
        </authorList>
    </citation>
    <scope>NUCLEOTIDE SEQUENCE [LARGE SCALE GENOMIC DNA]</scope>
    <source>
        <strain evidence="3">CGMCC 1.15790</strain>
    </source>
</reference>
<dbReference type="GO" id="GO:0016787">
    <property type="term" value="F:hydrolase activity"/>
    <property type="evidence" value="ECO:0007669"/>
    <property type="project" value="UniProtKB-KW"/>
</dbReference>
<evidence type="ECO:0000256" key="1">
    <source>
        <dbReference type="SAM" id="Phobius"/>
    </source>
</evidence>
<organism evidence="2 3">
    <name type="scientific">Aliibacillus thermotolerans</name>
    <dbReference type="NCBI Taxonomy" id="1834418"/>
    <lineage>
        <taxon>Bacteria</taxon>
        <taxon>Bacillati</taxon>
        <taxon>Bacillota</taxon>
        <taxon>Bacilli</taxon>
        <taxon>Bacillales</taxon>
        <taxon>Bacillaceae</taxon>
        <taxon>Aliibacillus</taxon>
    </lineage>
</organism>
<protein>
    <submittedName>
        <fullName evidence="2">Metal-dependent hydrolase</fullName>
    </submittedName>
</protein>
<feature type="transmembrane region" description="Helical" evidence="1">
    <location>
        <begin position="141"/>
        <end position="160"/>
    </location>
</feature>
<evidence type="ECO:0000313" key="3">
    <source>
        <dbReference type="Proteomes" id="UP001596143"/>
    </source>
</evidence>
<dbReference type="RefSeq" id="WP_270897476.1">
    <property type="nucleotide sequence ID" value="NZ_JBHSPF010000018.1"/>
</dbReference>